<organism evidence="1 2">
    <name type="scientific">Fictibacillus arsenicus</name>
    <dbReference type="NCBI Taxonomy" id="255247"/>
    <lineage>
        <taxon>Bacteria</taxon>
        <taxon>Bacillati</taxon>
        <taxon>Bacillota</taxon>
        <taxon>Bacilli</taxon>
        <taxon>Bacillales</taxon>
        <taxon>Fictibacillaceae</taxon>
        <taxon>Fictibacillus</taxon>
    </lineage>
</organism>
<gene>
    <name evidence="1" type="ORF">UN64_15215</name>
</gene>
<dbReference type="OrthoDB" id="2971803at2"/>
<dbReference type="EMBL" id="MQMF01000003">
    <property type="protein sequence ID" value="OOE10702.1"/>
    <property type="molecule type" value="Genomic_DNA"/>
</dbReference>
<protein>
    <recommendedName>
        <fullName evidence="3">DUF3221 domain-containing protein</fullName>
    </recommendedName>
</protein>
<evidence type="ECO:0000313" key="2">
    <source>
        <dbReference type="Proteomes" id="UP000188597"/>
    </source>
</evidence>
<proteinExistence type="predicted"/>
<evidence type="ECO:0000313" key="1">
    <source>
        <dbReference type="EMBL" id="OOE10702.1"/>
    </source>
</evidence>
<dbReference type="AlphaFoldDB" id="A0A1V3G5K4"/>
<comment type="caution">
    <text evidence="1">The sequence shown here is derived from an EMBL/GenBank/DDBJ whole genome shotgun (WGS) entry which is preliminary data.</text>
</comment>
<dbReference type="RefSeq" id="WP_077364276.1">
    <property type="nucleotide sequence ID" value="NZ_MQMF01000003.1"/>
</dbReference>
<reference evidence="1 2" key="1">
    <citation type="submission" date="2016-11" db="EMBL/GenBank/DDBJ databases">
        <authorList>
            <person name="Jaros S."/>
            <person name="Januszkiewicz K."/>
            <person name="Wedrychowicz H."/>
        </authorList>
    </citation>
    <scope>NUCLEOTIDE SEQUENCE [LARGE SCALE GENOMIC DNA]</scope>
    <source>
        <strain evidence="1 2">Con a/3</strain>
    </source>
</reference>
<sequence length="98" mass="11441">MKRFLIVTCTFLAGFFLYFAWAGYVEEEFKITEYKGHIIYKIRSEQIIDLGTAMTVKPNYKIVLSTGEALTVSYPIYQKLNKGEYTILLKQNDRIMIP</sequence>
<dbReference type="Proteomes" id="UP000188597">
    <property type="component" value="Unassembled WGS sequence"/>
</dbReference>
<name>A0A1V3G5K4_9BACL</name>
<accession>A0A1V3G5K4</accession>
<evidence type="ECO:0008006" key="3">
    <source>
        <dbReference type="Google" id="ProtNLM"/>
    </source>
</evidence>